<proteinExistence type="predicted"/>
<feature type="region of interest" description="Disordered" evidence="1">
    <location>
        <begin position="1"/>
        <end position="51"/>
    </location>
</feature>
<organism evidence="3">
    <name type="scientific">Haloferax tailed virus 1</name>
    <name type="common">HFTV1</name>
    <dbReference type="NCBI Taxonomy" id="2507575"/>
    <lineage>
        <taxon>Viruses</taxon>
        <taxon>Duplodnaviria</taxon>
        <taxon>Heunggongvirae</taxon>
        <taxon>Uroviricota</taxon>
        <taxon>Caudoviricetes</taxon>
        <taxon>Kirjokansivirales</taxon>
        <taxon>Haloferuviridae</taxon>
        <taxon>Retbasiphovirus</taxon>
        <taxon>Retbasiphovirus hantatum</taxon>
        <taxon>Retbasiphovirus HFTV1</taxon>
    </lineage>
</organism>
<dbReference type="Proteomes" id="UP000289930">
    <property type="component" value="Segment"/>
</dbReference>
<evidence type="ECO:0000313" key="4">
    <source>
        <dbReference type="Proteomes" id="UP000289930"/>
    </source>
</evidence>
<gene>
    <name evidence="3" type="ORF">HFTV1-gp46</name>
</gene>
<keyword evidence="4" id="KW-1185">Reference proteome</keyword>
<name>A0A410N6U3_HFTV1</name>
<protein>
    <recommendedName>
        <fullName evidence="2">DUF7389 domain-containing protein</fullName>
    </recommendedName>
</protein>
<evidence type="ECO:0000259" key="2">
    <source>
        <dbReference type="Pfam" id="PF24115"/>
    </source>
</evidence>
<sequence>MDESKNLNESVDKIRLQTDISRGEGTRDQEKHKLKVRGETPEEAAENLSDALEELEKRDVFARARNVGNGDE</sequence>
<dbReference type="EMBL" id="MG550112">
    <property type="protein sequence ID" value="QAS68879.1"/>
    <property type="molecule type" value="Genomic_DNA"/>
</dbReference>
<evidence type="ECO:0000256" key="1">
    <source>
        <dbReference type="SAM" id="MobiDB-lite"/>
    </source>
</evidence>
<feature type="compositionally biased region" description="Basic and acidic residues" evidence="1">
    <location>
        <begin position="1"/>
        <end position="40"/>
    </location>
</feature>
<accession>A0A410N6U3</accession>
<feature type="domain" description="DUF7389" evidence="2">
    <location>
        <begin position="15"/>
        <end position="67"/>
    </location>
</feature>
<reference evidence="3" key="1">
    <citation type="journal article" date="2019" name="Environ. Microbiol.">
        <title>Novel haloarchaeal viruses from Lake Retba infecting Haloferax and Halorubrum species.</title>
        <authorList>
            <person name="Mizuno C.M."/>
            <person name="Prajapati B."/>
            <person name="Lucas-Staat S."/>
            <person name="Sime-Ngando T."/>
            <person name="Forterre P."/>
            <person name="Bamford D.H."/>
            <person name="Prangishvili D."/>
            <person name="Krupovic M."/>
            <person name="Oksanen H.M."/>
        </authorList>
    </citation>
    <scope>NUCLEOTIDE SEQUENCE</scope>
</reference>
<dbReference type="InterPro" id="IPR055813">
    <property type="entry name" value="DUF7389"/>
</dbReference>
<evidence type="ECO:0000313" key="3">
    <source>
        <dbReference type="EMBL" id="QAS68879.1"/>
    </source>
</evidence>
<dbReference type="Pfam" id="PF24115">
    <property type="entry name" value="DUF7389"/>
    <property type="match status" value="1"/>
</dbReference>